<dbReference type="KEGG" id="lby:Lbys_0351"/>
<evidence type="ECO:0000313" key="3">
    <source>
        <dbReference type="EMBL" id="ADQ16129.1"/>
    </source>
</evidence>
<dbReference type="Gene3D" id="2.60.120.200">
    <property type="match status" value="1"/>
</dbReference>
<dbReference type="CAZy" id="GH50">
    <property type="family name" value="Glycoside Hydrolase Family 50"/>
</dbReference>
<dbReference type="AlphaFoldDB" id="E4RVE3"/>
<dbReference type="InterPro" id="IPR017853">
    <property type="entry name" value="GH"/>
</dbReference>
<reference evidence="3 4" key="2">
    <citation type="journal article" date="2011" name="Stand. Genomic Sci.">
        <title>Complete genome sequence of Leadbetterella byssophila type strain (4M15).</title>
        <authorList>
            <person name="Abt B."/>
            <person name="Teshima H."/>
            <person name="Lucas S."/>
            <person name="Lapidus A."/>
            <person name="Del Rio T.G."/>
            <person name="Nolan M."/>
            <person name="Tice H."/>
            <person name="Cheng J.F."/>
            <person name="Pitluck S."/>
            <person name="Liolios K."/>
            <person name="Pagani I."/>
            <person name="Ivanova N."/>
            <person name="Mavromatis K."/>
            <person name="Pati A."/>
            <person name="Tapia R."/>
            <person name="Han C."/>
            <person name="Goodwin L."/>
            <person name="Chen A."/>
            <person name="Palaniappan K."/>
            <person name="Land M."/>
            <person name="Hauser L."/>
            <person name="Chang Y.J."/>
            <person name="Jeffries C.D."/>
            <person name="Rohde M."/>
            <person name="Goker M."/>
            <person name="Tindall B.J."/>
            <person name="Detter J.C."/>
            <person name="Woyke T."/>
            <person name="Bristow J."/>
            <person name="Eisen J.A."/>
            <person name="Markowitz V."/>
            <person name="Hugenholtz P."/>
            <person name="Klenk H.P."/>
            <person name="Kyrpides N.C."/>
        </authorList>
    </citation>
    <scope>NUCLEOTIDE SEQUENCE [LARGE SCALE GENOMIC DNA]</scope>
    <source>
        <strain evidence="4">DSM 17132 / JCM 16389 / KACC 11308 / NBRC 106382 / 4M15</strain>
    </source>
</reference>
<protein>
    <submittedName>
        <fullName evidence="3">Glycoside hydrolase family 16</fullName>
    </submittedName>
</protein>
<sequence>MKKLLGLILIGHALLAQESLRVESKAWVSGNPNTPWKFYDTRSIKTLASFSPKSEEKLNKYGSLPHKKVQGSGYYRTEKIDGRWWVVDPEGHLNIQTVLNSVRPGTSERNETYLKSLYGNKENWLRATADSLSKFGFTGTGSWSEDVREINKQREKPLSYTPNLNFMSTYGKKRGGTYQLPGNVGYPNQTIFAFDPDFEEFCKEHAKSLKDRINDPNLFGVFSDNELPIGLGNLEGYLKLANDQDPGKQEALRWLAARRKTIDEIADDDRADFAGHVAETYYRKVAQALKEVLPHHMYLGSRLHGGAKFIIPVLKAAGKYCDIVSFNYYGVWTPEEIRMEQWQYYTGKPFMITEFYTKAMDAGLANTTGAGFTVRTQKDKALAYQHFTLALLESKACVGWHYFKYQDNDPTAKGVDPSNIDSNKGIVNNEYVYYSDLMKGMKEMHLNRYALIEYFDQNQEAKEWKLVWSDEFDYKGLPDPKKWSHDTRGNSYGWGNRELQWYTIAKTENTLVSDGTLKIIARKEETKGKNYSSGRLMTKYKGDWLYGKIEIRAKVPKGKGTWPAIWMLSTENHYGTWPKSGEIDIMEHVGANPDTVFSTTHTESYNHILKTQKKGITGLSGLTDDFHTYTLEWEQSKYQVYFDGKLLFTFENEGTGSKTWPYDRPFHLILNLAIGGGLGGPVDDSLFPHTFEIDYVRVYQKK</sequence>
<evidence type="ECO:0000259" key="2">
    <source>
        <dbReference type="PROSITE" id="PS51762"/>
    </source>
</evidence>
<dbReference type="GO" id="GO:0004553">
    <property type="term" value="F:hydrolase activity, hydrolyzing O-glycosyl compounds"/>
    <property type="evidence" value="ECO:0007669"/>
    <property type="project" value="InterPro"/>
</dbReference>
<dbReference type="eggNOG" id="COG2273">
    <property type="taxonomic scope" value="Bacteria"/>
</dbReference>
<feature type="domain" description="GH16" evidence="2">
    <location>
        <begin position="472"/>
        <end position="702"/>
    </location>
</feature>
<dbReference type="GO" id="GO:0005975">
    <property type="term" value="P:carbohydrate metabolic process"/>
    <property type="evidence" value="ECO:0007669"/>
    <property type="project" value="InterPro"/>
</dbReference>
<organism evidence="3 4">
    <name type="scientific">Leadbetterella byssophila (strain DSM 17132 / JCM 16389 / KACC 11308 / NBRC 106382 / 4M15)</name>
    <dbReference type="NCBI Taxonomy" id="649349"/>
    <lineage>
        <taxon>Bacteria</taxon>
        <taxon>Pseudomonadati</taxon>
        <taxon>Bacteroidota</taxon>
        <taxon>Cytophagia</taxon>
        <taxon>Cytophagales</taxon>
        <taxon>Leadbetterellaceae</taxon>
        <taxon>Leadbetterella</taxon>
    </lineage>
</organism>
<dbReference type="InterPro" id="IPR050546">
    <property type="entry name" value="Glycosyl_Hydrlase_16"/>
</dbReference>
<keyword evidence="4" id="KW-1185">Reference proteome</keyword>
<evidence type="ECO:0000313" key="4">
    <source>
        <dbReference type="Proteomes" id="UP000007435"/>
    </source>
</evidence>
<dbReference type="InterPro" id="IPR000757">
    <property type="entry name" value="Beta-glucanase-like"/>
</dbReference>
<accession>E4RVE3</accession>
<dbReference type="Proteomes" id="UP000007435">
    <property type="component" value="Chromosome"/>
</dbReference>
<comment type="similarity">
    <text evidence="1">Belongs to the glycosyl hydrolase 16 family.</text>
</comment>
<dbReference type="Pfam" id="PF00722">
    <property type="entry name" value="Glyco_hydro_16"/>
    <property type="match status" value="1"/>
</dbReference>
<evidence type="ECO:0000256" key="1">
    <source>
        <dbReference type="ARBA" id="ARBA00006865"/>
    </source>
</evidence>
<gene>
    <name evidence="3" type="ordered locus">Lbys_0351</name>
</gene>
<dbReference type="OrthoDB" id="9776255at2"/>
<reference key="1">
    <citation type="submission" date="2010-11" db="EMBL/GenBank/DDBJ databases">
        <title>The complete genome of Leadbetterella byssophila DSM 17132.</title>
        <authorList>
            <consortium name="US DOE Joint Genome Institute (JGI-PGF)"/>
            <person name="Lucas S."/>
            <person name="Copeland A."/>
            <person name="Lapidus A."/>
            <person name="Glavina del Rio T."/>
            <person name="Dalin E."/>
            <person name="Tice H."/>
            <person name="Bruce D."/>
            <person name="Goodwin L."/>
            <person name="Pitluck S."/>
            <person name="Kyrpides N."/>
            <person name="Mavromatis K."/>
            <person name="Ivanova N."/>
            <person name="Teshima H."/>
            <person name="Brettin T."/>
            <person name="Detter J.C."/>
            <person name="Han C."/>
            <person name="Tapia R."/>
            <person name="Land M."/>
            <person name="Hauser L."/>
            <person name="Markowitz V."/>
            <person name="Cheng J.-F."/>
            <person name="Hugenholtz P."/>
            <person name="Woyke T."/>
            <person name="Wu D."/>
            <person name="Tindall B."/>
            <person name="Pomrenke H.G."/>
            <person name="Brambilla E."/>
            <person name="Klenk H.-P."/>
            <person name="Eisen J.A."/>
        </authorList>
    </citation>
    <scope>NUCLEOTIDE SEQUENCE [LARGE SCALE GENOMIC DNA]</scope>
    <source>
        <strain>DSM 17132</strain>
    </source>
</reference>
<dbReference type="CAZy" id="GH16">
    <property type="family name" value="Glycoside Hydrolase Family 16"/>
</dbReference>
<keyword evidence="3" id="KW-0378">Hydrolase</keyword>
<dbReference type="PROSITE" id="PS51762">
    <property type="entry name" value="GH16_2"/>
    <property type="match status" value="1"/>
</dbReference>
<proteinExistence type="inferred from homology"/>
<dbReference type="RefSeq" id="WP_013407184.1">
    <property type="nucleotide sequence ID" value="NC_014655.1"/>
</dbReference>
<dbReference type="Gene3D" id="3.20.20.80">
    <property type="entry name" value="Glycosidases"/>
    <property type="match status" value="2"/>
</dbReference>
<name>E4RVE3_LEAB4</name>
<dbReference type="SUPFAM" id="SSF51445">
    <property type="entry name" value="(Trans)glycosidases"/>
    <property type="match status" value="1"/>
</dbReference>
<dbReference type="InterPro" id="IPR013320">
    <property type="entry name" value="ConA-like_dom_sf"/>
</dbReference>
<dbReference type="PANTHER" id="PTHR10963">
    <property type="entry name" value="GLYCOSYL HYDROLASE-RELATED"/>
    <property type="match status" value="1"/>
</dbReference>
<dbReference type="HOGENOM" id="CLU_392695_0_0_10"/>
<dbReference type="PANTHER" id="PTHR10963:SF55">
    <property type="entry name" value="GLYCOSIDE HYDROLASE FAMILY 16 PROTEIN"/>
    <property type="match status" value="1"/>
</dbReference>
<dbReference type="STRING" id="649349.Lbys_0351"/>
<dbReference type="CDD" id="cd08023">
    <property type="entry name" value="GH16_laminarinase_like"/>
    <property type="match status" value="1"/>
</dbReference>
<dbReference type="SUPFAM" id="SSF49899">
    <property type="entry name" value="Concanavalin A-like lectins/glucanases"/>
    <property type="match status" value="1"/>
</dbReference>
<dbReference type="EMBL" id="CP002305">
    <property type="protein sequence ID" value="ADQ16129.1"/>
    <property type="molecule type" value="Genomic_DNA"/>
</dbReference>